<feature type="region of interest" description="Disordered" evidence="1">
    <location>
        <begin position="166"/>
        <end position="245"/>
    </location>
</feature>
<dbReference type="Proteomes" id="UP000034164">
    <property type="component" value="Unassembled WGS sequence"/>
</dbReference>
<dbReference type="OrthoDB" id="4188664at2759"/>
<dbReference type="InterPro" id="IPR022190">
    <property type="entry name" value="DUF3716"/>
</dbReference>
<gene>
    <name evidence="2" type="ORF">EMCG_06839</name>
</gene>
<name>A0A0G2IAC7_9EURO</name>
<feature type="compositionally biased region" description="Polar residues" evidence="1">
    <location>
        <begin position="206"/>
        <end position="220"/>
    </location>
</feature>
<comment type="caution">
    <text evidence="2">The sequence shown here is derived from an EMBL/GenBank/DDBJ whole genome shotgun (WGS) entry which is preliminary data.</text>
</comment>
<organism evidence="2 3">
    <name type="scientific">[Emmonsia] crescens</name>
    <dbReference type="NCBI Taxonomy" id="73230"/>
    <lineage>
        <taxon>Eukaryota</taxon>
        <taxon>Fungi</taxon>
        <taxon>Dikarya</taxon>
        <taxon>Ascomycota</taxon>
        <taxon>Pezizomycotina</taxon>
        <taxon>Eurotiomycetes</taxon>
        <taxon>Eurotiomycetidae</taxon>
        <taxon>Onygenales</taxon>
        <taxon>Ajellomycetaceae</taxon>
        <taxon>Emergomyces</taxon>
    </lineage>
</organism>
<dbReference type="VEuPathDB" id="FungiDB:EMCG_06839"/>
<dbReference type="AlphaFoldDB" id="A0A0G2IAC7"/>
<dbReference type="Pfam" id="PF12511">
    <property type="entry name" value="DUF3716"/>
    <property type="match status" value="1"/>
</dbReference>
<reference evidence="3" key="1">
    <citation type="journal article" date="2015" name="PLoS Genet.">
        <title>The dynamic genome and transcriptome of the human fungal pathogen Blastomyces and close relative Emmonsia.</title>
        <authorList>
            <person name="Munoz J.F."/>
            <person name="Gauthier G.M."/>
            <person name="Desjardins C.A."/>
            <person name="Gallo J.E."/>
            <person name="Holder J."/>
            <person name="Sullivan T.D."/>
            <person name="Marty A.J."/>
            <person name="Carmen J.C."/>
            <person name="Chen Z."/>
            <person name="Ding L."/>
            <person name="Gujja S."/>
            <person name="Magrini V."/>
            <person name="Misas E."/>
            <person name="Mitreva M."/>
            <person name="Priest M."/>
            <person name="Saif S."/>
            <person name="Whiston E.A."/>
            <person name="Young S."/>
            <person name="Zeng Q."/>
            <person name="Goldman W.E."/>
            <person name="Mardis E.R."/>
            <person name="Taylor J.W."/>
            <person name="McEwen J.G."/>
            <person name="Clay O.K."/>
            <person name="Klein B.S."/>
            <person name="Cuomo C.A."/>
        </authorList>
    </citation>
    <scope>NUCLEOTIDE SEQUENCE [LARGE SCALE GENOMIC DNA]</scope>
    <source>
        <strain evidence="3">UAMH 3008</strain>
    </source>
</reference>
<protein>
    <submittedName>
        <fullName evidence="2">Uncharacterized protein</fullName>
    </submittedName>
</protein>
<accession>A0A0G2IAC7</accession>
<sequence>MAPPAKIASTPSRTTFGPLPPRPLCPNGAALEEVVPDQHNTGRSRIRKFMVVPGSLIMHAISQLPCLRRVLWRRRVRTHEYNVRPVQAAHQRDAALIQTRGQMVYAGDDMCTRCQLGYGPFTTCVVAMTSSGEYPRFGACANCVWRGLARECSQCQSLNADIDKSDGEWVYESEDEDEDEDGESFLPSPPPSPNSRRKTHRRHNISQKPSKSVSTLNNRITRSKRTPRGQSTAPKASRSLSPAVVIPSPSRRTSICLKYFKIPPGLSPNTAEDIRNAIKELNSVRAKLCSRLELLESVELGGWE</sequence>
<evidence type="ECO:0000256" key="1">
    <source>
        <dbReference type="SAM" id="MobiDB-lite"/>
    </source>
</evidence>
<proteinExistence type="predicted"/>
<feature type="compositionally biased region" description="Basic residues" evidence="1">
    <location>
        <begin position="195"/>
        <end position="205"/>
    </location>
</feature>
<dbReference type="EMBL" id="LCZI01000242">
    <property type="protein sequence ID" value="KKZ67463.1"/>
    <property type="molecule type" value="Genomic_DNA"/>
</dbReference>
<feature type="compositionally biased region" description="Acidic residues" evidence="1">
    <location>
        <begin position="169"/>
        <end position="183"/>
    </location>
</feature>
<evidence type="ECO:0000313" key="2">
    <source>
        <dbReference type="EMBL" id="KKZ67463.1"/>
    </source>
</evidence>
<evidence type="ECO:0000313" key="3">
    <source>
        <dbReference type="Proteomes" id="UP000034164"/>
    </source>
</evidence>
<feature type="compositionally biased region" description="Polar residues" evidence="1">
    <location>
        <begin position="228"/>
        <end position="240"/>
    </location>
</feature>
<feature type="region of interest" description="Disordered" evidence="1">
    <location>
        <begin position="1"/>
        <end position="22"/>
    </location>
</feature>